<dbReference type="InterPro" id="IPR011009">
    <property type="entry name" value="Kinase-like_dom_sf"/>
</dbReference>
<keyword evidence="5" id="KW-0418">Kinase</keyword>
<keyword evidence="4" id="KW-0547">Nucleotide-binding</keyword>
<comment type="similarity">
    <text evidence="1">Belongs to the protein kinase superfamily. CMGC Ser/Thr protein kinase family. MNB/DYRK subfamily.</text>
</comment>
<dbReference type="InterPro" id="IPR000719">
    <property type="entry name" value="Prot_kinase_dom"/>
</dbReference>
<dbReference type="PANTHER" id="PTHR24058:SF22">
    <property type="entry name" value="DUAL SPECIFICITY TYROSINE-PHOSPHORYLATION-REGULATED KINASE 4"/>
    <property type="match status" value="1"/>
</dbReference>
<gene>
    <name evidence="8" type="ORF">M413DRAFT_238944</name>
</gene>
<accession>A0A0C2XMC8</accession>
<evidence type="ECO:0000256" key="1">
    <source>
        <dbReference type="ARBA" id="ARBA00008867"/>
    </source>
</evidence>
<proteinExistence type="inferred from homology"/>
<reference evidence="9" key="2">
    <citation type="submission" date="2015-01" db="EMBL/GenBank/DDBJ databases">
        <title>Evolutionary Origins and Diversification of the Mycorrhizal Mutualists.</title>
        <authorList>
            <consortium name="DOE Joint Genome Institute"/>
            <consortium name="Mycorrhizal Genomics Consortium"/>
            <person name="Kohler A."/>
            <person name="Kuo A."/>
            <person name="Nagy L.G."/>
            <person name="Floudas D."/>
            <person name="Copeland A."/>
            <person name="Barry K.W."/>
            <person name="Cichocki N."/>
            <person name="Veneault-Fourrey C."/>
            <person name="LaButti K."/>
            <person name="Lindquist E.A."/>
            <person name="Lipzen A."/>
            <person name="Lundell T."/>
            <person name="Morin E."/>
            <person name="Murat C."/>
            <person name="Riley R."/>
            <person name="Ohm R."/>
            <person name="Sun H."/>
            <person name="Tunlid A."/>
            <person name="Henrissat B."/>
            <person name="Grigoriev I.V."/>
            <person name="Hibbett D.S."/>
            <person name="Martin F."/>
        </authorList>
    </citation>
    <scope>NUCLEOTIDE SEQUENCE [LARGE SCALE GENOMIC DNA]</scope>
    <source>
        <strain evidence="9">h7</strain>
    </source>
</reference>
<evidence type="ECO:0000313" key="8">
    <source>
        <dbReference type="EMBL" id="KIM38883.1"/>
    </source>
</evidence>
<keyword evidence="6" id="KW-0067">ATP-binding</keyword>
<dbReference type="Pfam" id="PF00069">
    <property type="entry name" value="Pkinase"/>
    <property type="match status" value="1"/>
</dbReference>
<dbReference type="GO" id="GO:0004674">
    <property type="term" value="F:protein serine/threonine kinase activity"/>
    <property type="evidence" value="ECO:0007669"/>
    <property type="project" value="UniProtKB-KW"/>
</dbReference>
<keyword evidence="2" id="KW-0723">Serine/threonine-protein kinase</keyword>
<keyword evidence="9" id="KW-1185">Reference proteome</keyword>
<dbReference type="EMBL" id="KN831788">
    <property type="protein sequence ID" value="KIM38883.1"/>
    <property type="molecule type" value="Genomic_DNA"/>
</dbReference>
<dbReference type="AlphaFoldDB" id="A0A0C2XMC8"/>
<organism evidence="8 9">
    <name type="scientific">Hebeloma cylindrosporum</name>
    <dbReference type="NCBI Taxonomy" id="76867"/>
    <lineage>
        <taxon>Eukaryota</taxon>
        <taxon>Fungi</taxon>
        <taxon>Dikarya</taxon>
        <taxon>Basidiomycota</taxon>
        <taxon>Agaricomycotina</taxon>
        <taxon>Agaricomycetes</taxon>
        <taxon>Agaricomycetidae</taxon>
        <taxon>Agaricales</taxon>
        <taxon>Agaricineae</taxon>
        <taxon>Hymenogastraceae</taxon>
        <taxon>Hebeloma</taxon>
    </lineage>
</organism>
<evidence type="ECO:0000256" key="6">
    <source>
        <dbReference type="ARBA" id="ARBA00022840"/>
    </source>
</evidence>
<evidence type="ECO:0000256" key="3">
    <source>
        <dbReference type="ARBA" id="ARBA00022679"/>
    </source>
</evidence>
<reference evidence="8 9" key="1">
    <citation type="submission" date="2014-04" db="EMBL/GenBank/DDBJ databases">
        <authorList>
            <consortium name="DOE Joint Genome Institute"/>
            <person name="Kuo A."/>
            <person name="Gay G."/>
            <person name="Dore J."/>
            <person name="Kohler A."/>
            <person name="Nagy L.G."/>
            <person name="Floudas D."/>
            <person name="Copeland A."/>
            <person name="Barry K.W."/>
            <person name="Cichocki N."/>
            <person name="Veneault-Fourrey C."/>
            <person name="LaButti K."/>
            <person name="Lindquist E.A."/>
            <person name="Lipzen A."/>
            <person name="Lundell T."/>
            <person name="Morin E."/>
            <person name="Murat C."/>
            <person name="Sun H."/>
            <person name="Tunlid A."/>
            <person name="Henrissat B."/>
            <person name="Grigoriev I.V."/>
            <person name="Hibbett D.S."/>
            <person name="Martin F."/>
            <person name="Nordberg H.P."/>
            <person name="Cantor M.N."/>
            <person name="Hua S.X."/>
        </authorList>
    </citation>
    <scope>NUCLEOTIDE SEQUENCE [LARGE SCALE GENOMIC DNA]</scope>
    <source>
        <strain evidence="9">h7</strain>
    </source>
</reference>
<dbReference type="InterPro" id="IPR050494">
    <property type="entry name" value="Ser_Thr_dual-spec_kinase"/>
</dbReference>
<protein>
    <recommendedName>
        <fullName evidence="7">Protein kinase domain-containing protein</fullName>
    </recommendedName>
</protein>
<dbReference type="Gene3D" id="1.10.510.10">
    <property type="entry name" value="Transferase(Phosphotransferase) domain 1"/>
    <property type="match status" value="1"/>
</dbReference>
<dbReference type="PROSITE" id="PS50011">
    <property type="entry name" value="PROTEIN_KINASE_DOM"/>
    <property type="match status" value="1"/>
</dbReference>
<dbReference type="OrthoDB" id="5979581at2759"/>
<name>A0A0C2XMC8_HEBCY</name>
<evidence type="ECO:0000256" key="4">
    <source>
        <dbReference type="ARBA" id="ARBA00022741"/>
    </source>
</evidence>
<evidence type="ECO:0000256" key="2">
    <source>
        <dbReference type="ARBA" id="ARBA00022527"/>
    </source>
</evidence>
<feature type="domain" description="Protein kinase" evidence="7">
    <location>
        <begin position="1"/>
        <end position="249"/>
    </location>
</feature>
<dbReference type="GO" id="GO:0005856">
    <property type="term" value="C:cytoskeleton"/>
    <property type="evidence" value="ECO:0007669"/>
    <property type="project" value="TreeGrafter"/>
</dbReference>
<dbReference type="Proteomes" id="UP000053424">
    <property type="component" value="Unassembled WGS sequence"/>
</dbReference>
<keyword evidence="3" id="KW-0808">Transferase</keyword>
<dbReference type="SMART" id="SM00220">
    <property type="entry name" value="S_TKc"/>
    <property type="match status" value="1"/>
</dbReference>
<evidence type="ECO:0000259" key="7">
    <source>
        <dbReference type="PROSITE" id="PS50011"/>
    </source>
</evidence>
<evidence type="ECO:0000256" key="5">
    <source>
        <dbReference type="ARBA" id="ARBA00022777"/>
    </source>
</evidence>
<dbReference type="GO" id="GO:0005524">
    <property type="term" value="F:ATP binding"/>
    <property type="evidence" value="ECO:0007669"/>
    <property type="project" value="UniProtKB-KW"/>
</dbReference>
<dbReference type="GO" id="GO:0005737">
    <property type="term" value="C:cytoplasm"/>
    <property type="evidence" value="ECO:0007669"/>
    <property type="project" value="TreeGrafter"/>
</dbReference>
<dbReference type="HOGENOM" id="CLU_000288_81_13_1"/>
<dbReference type="PANTHER" id="PTHR24058">
    <property type="entry name" value="DUAL SPECIFICITY PROTEIN KINASE"/>
    <property type="match status" value="1"/>
</dbReference>
<dbReference type="SUPFAM" id="SSF56112">
    <property type="entry name" value="Protein kinase-like (PK-like)"/>
    <property type="match status" value="1"/>
</dbReference>
<sequence>MLRHLLLGISRLHGCGIAHTDIQPDSIMIALGRNWTRDALENWVRENPPRTYAPERSLKKMVSPFVSQSLPPPTFDVLSSCNFKLADFGNAQFVSDKTTDDAIIIPLELQAPEIVLGGEWNESIDIWTFGCLIFTLLTNRTLFKPMKLPEQDASEVDVLLYQMISFTGEFFKADFLQRCERSVDYFRPDCHLQKFQRYGRKEFEKCIPDSGCVLSPEDMAGVSDLMTKCLRIDPKDRTTAVDLLRHPWLAQ</sequence>
<evidence type="ECO:0000313" key="9">
    <source>
        <dbReference type="Proteomes" id="UP000053424"/>
    </source>
</evidence>